<feature type="compositionally biased region" description="Polar residues" evidence="5">
    <location>
        <begin position="362"/>
        <end position="372"/>
    </location>
</feature>
<proteinExistence type="predicted"/>
<dbReference type="Pfam" id="PF00001">
    <property type="entry name" value="7tm_1"/>
    <property type="match status" value="1"/>
</dbReference>
<feature type="transmembrane region" description="Helical" evidence="6">
    <location>
        <begin position="17"/>
        <end position="39"/>
    </location>
</feature>
<dbReference type="Proteomes" id="UP000663832">
    <property type="component" value="Unassembled WGS sequence"/>
</dbReference>
<dbReference type="AlphaFoldDB" id="A0A814V3L9"/>
<feature type="compositionally biased region" description="Low complexity" evidence="5">
    <location>
        <begin position="373"/>
        <end position="384"/>
    </location>
</feature>
<sequence>MDWCLPWTRSVSLYGHYIPSITLFIFGVTFNPIALYYFATSRNFRRSAYSYYFSAIAVFDLIRLTIWCSYLLIDYKIYKLNFPEGGTLCSIQVFSESVASSTSVWLTVSLTVERCLVTFNPLQVLNDTKGRRALIIIFSVILASCAINSLFLHPKFYEIRIYQEHIRTTVCYYKDPYTIPVNQTNSTNNSILTPNVKLAYSLSTIIIRVVIPFILLLTANIILFLSVRQTEKQSLKSKKILLVRHGHHRQITPLIFFSSCILLLTVSPRYLTQFYVNFRLGSGKKISCTLTHFAPHLLKTLELSNYSFNVFISIASGKHSRYELFNMLLCRADRLRSKFQHSSINQSSVLAKLQSHKRLSNKTDNQTNSTHKSLLSNNNNFQQL</sequence>
<reference evidence="8" key="1">
    <citation type="submission" date="2021-02" db="EMBL/GenBank/DDBJ databases">
        <authorList>
            <person name="Nowell W R."/>
        </authorList>
    </citation>
    <scope>NUCLEOTIDE SEQUENCE</scope>
</reference>
<dbReference type="PANTHER" id="PTHR46641:SF2">
    <property type="entry name" value="FMRFAMIDE RECEPTOR"/>
    <property type="match status" value="1"/>
</dbReference>
<evidence type="ECO:0000256" key="4">
    <source>
        <dbReference type="ARBA" id="ARBA00023136"/>
    </source>
</evidence>
<feature type="transmembrane region" description="Helical" evidence="6">
    <location>
        <begin position="251"/>
        <end position="271"/>
    </location>
</feature>
<organism evidence="8 11">
    <name type="scientific">Adineta steineri</name>
    <dbReference type="NCBI Taxonomy" id="433720"/>
    <lineage>
        <taxon>Eukaryota</taxon>
        <taxon>Metazoa</taxon>
        <taxon>Spiralia</taxon>
        <taxon>Gnathifera</taxon>
        <taxon>Rotifera</taxon>
        <taxon>Eurotatoria</taxon>
        <taxon>Bdelloidea</taxon>
        <taxon>Adinetida</taxon>
        <taxon>Adinetidae</taxon>
        <taxon>Adineta</taxon>
    </lineage>
</organism>
<evidence type="ECO:0000313" key="8">
    <source>
        <dbReference type="EMBL" id="CAF1184770.1"/>
    </source>
</evidence>
<feature type="transmembrane region" description="Helical" evidence="6">
    <location>
        <begin position="133"/>
        <end position="152"/>
    </location>
</feature>
<evidence type="ECO:0000313" key="11">
    <source>
        <dbReference type="Proteomes" id="UP000663877"/>
    </source>
</evidence>
<dbReference type="EMBL" id="CAJNOI010000209">
    <property type="protein sequence ID" value="CAF1184770.1"/>
    <property type="molecule type" value="Genomic_DNA"/>
</dbReference>
<dbReference type="InterPro" id="IPR052954">
    <property type="entry name" value="GPCR-Ligand_Int"/>
</dbReference>
<dbReference type="PROSITE" id="PS50262">
    <property type="entry name" value="G_PROTEIN_RECEP_F1_2"/>
    <property type="match status" value="1"/>
</dbReference>
<evidence type="ECO:0000313" key="9">
    <source>
        <dbReference type="EMBL" id="CAF1224647.1"/>
    </source>
</evidence>
<dbReference type="Proteomes" id="UP000663877">
    <property type="component" value="Unassembled WGS sequence"/>
</dbReference>
<feature type="transmembrane region" description="Helical" evidence="6">
    <location>
        <begin position="205"/>
        <end position="230"/>
    </location>
</feature>
<evidence type="ECO:0000256" key="5">
    <source>
        <dbReference type="SAM" id="MobiDB-lite"/>
    </source>
</evidence>
<evidence type="ECO:0000256" key="3">
    <source>
        <dbReference type="ARBA" id="ARBA00022989"/>
    </source>
</evidence>
<feature type="transmembrane region" description="Helical" evidence="6">
    <location>
        <begin position="51"/>
        <end position="73"/>
    </location>
</feature>
<dbReference type="EMBL" id="CAJNOM010000204">
    <property type="protein sequence ID" value="CAF1224647.1"/>
    <property type="molecule type" value="Genomic_DNA"/>
</dbReference>
<dbReference type="GO" id="GO:0004930">
    <property type="term" value="F:G protein-coupled receptor activity"/>
    <property type="evidence" value="ECO:0007669"/>
    <property type="project" value="InterPro"/>
</dbReference>
<comment type="caution">
    <text evidence="8">The sequence shown here is derived from an EMBL/GenBank/DDBJ whole genome shotgun (WGS) entry which is preliminary data.</text>
</comment>
<evidence type="ECO:0000256" key="6">
    <source>
        <dbReference type="SAM" id="Phobius"/>
    </source>
</evidence>
<name>A0A814V3L9_9BILA</name>
<dbReference type="GO" id="GO:0016020">
    <property type="term" value="C:membrane"/>
    <property type="evidence" value="ECO:0007669"/>
    <property type="project" value="UniProtKB-SubCell"/>
</dbReference>
<feature type="domain" description="G-protein coupled receptors family 1 profile" evidence="7">
    <location>
        <begin position="30"/>
        <end position="313"/>
    </location>
</feature>
<dbReference type="Gene3D" id="1.20.1070.10">
    <property type="entry name" value="Rhodopsin 7-helix transmembrane proteins"/>
    <property type="match status" value="1"/>
</dbReference>
<keyword evidence="2 6" id="KW-0812">Transmembrane</keyword>
<evidence type="ECO:0000259" key="7">
    <source>
        <dbReference type="PROSITE" id="PS50262"/>
    </source>
</evidence>
<evidence type="ECO:0000256" key="1">
    <source>
        <dbReference type="ARBA" id="ARBA00004370"/>
    </source>
</evidence>
<dbReference type="InterPro" id="IPR000276">
    <property type="entry name" value="GPCR_Rhodpsn"/>
</dbReference>
<keyword evidence="4 6" id="KW-0472">Membrane</keyword>
<comment type="subcellular location">
    <subcellularLocation>
        <location evidence="1">Membrane</location>
    </subcellularLocation>
</comment>
<dbReference type="SUPFAM" id="SSF81321">
    <property type="entry name" value="Family A G protein-coupled receptor-like"/>
    <property type="match status" value="1"/>
</dbReference>
<gene>
    <name evidence="8" type="ORF">BJG266_LOCUS25981</name>
    <name evidence="9" type="ORF">QVE165_LOCUS27096</name>
</gene>
<feature type="region of interest" description="Disordered" evidence="5">
    <location>
        <begin position="355"/>
        <end position="384"/>
    </location>
</feature>
<dbReference type="InterPro" id="IPR017452">
    <property type="entry name" value="GPCR_Rhodpsn_7TM"/>
</dbReference>
<dbReference type="OrthoDB" id="9996759at2759"/>
<protein>
    <recommendedName>
        <fullName evidence="7">G-protein coupled receptors family 1 profile domain-containing protein</fullName>
    </recommendedName>
</protein>
<keyword evidence="3 6" id="KW-1133">Transmembrane helix</keyword>
<evidence type="ECO:0000313" key="10">
    <source>
        <dbReference type="Proteomes" id="UP000663832"/>
    </source>
</evidence>
<keyword evidence="10" id="KW-1185">Reference proteome</keyword>
<evidence type="ECO:0000256" key="2">
    <source>
        <dbReference type="ARBA" id="ARBA00022692"/>
    </source>
</evidence>
<dbReference type="PANTHER" id="PTHR46641">
    <property type="entry name" value="FMRFAMIDE RECEPTOR-RELATED"/>
    <property type="match status" value="1"/>
</dbReference>
<accession>A0A814V3L9</accession>